<reference evidence="1" key="1">
    <citation type="journal article" date="2014" name="Front. Microbiol.">
        <title>High frequency of phylogenetically diverse reductive dehalogenase-homologous genes in deep subseafloor sedimentary metagenomes.</title>
        <authorList>
            <person name="Kawai M."/>
            <person name="Futagami T."/>
            <person name="Toyoda A."/>
            <person name="Takaki Y."/>
            <person name="Nishi S."/>
            <person name="Hori S."/>
            <person name="Arai W."/>
            <person name="Tsubouchi T."/>
            <person name="Morono Y."/>
            <person name="Uchiyama I."/>
            <person name="Ito T."/>
            <person name="Fujiyama A."/>
            <person name="Inagaki F."/>
            <person name="Takami H."/>
        </authorList>
    </citation>
    <scope>NUCLEOTIDE SEQUENCE</scope>
    <source>
        <strain evidence="1">Expedition CK06-06</strain>
    </source>
</reference>
<name>X0UUK8_9ZZZZ</name>
<evidence type="ECO:0000313" key="1">
    <source>
        <dbReference type="EMBL" id="GAG02907.1"/>
    </source>
</evidence>
<sequence>QCRSQENINGKKETAWIKKYNNIRNSKENVKYN</sequence>
<accession>X0UUK8</accession>
<dbReference type="AlphaFoldDB" id="X0UUK8"/>
<organism evidence="1">
    <name type="scientific">marine sediment metagenome</name>
    <dbReference type="NCBI Taxonomy" id="412755"/>
    <lineage>
        <taxon>unclassified sequences</taxon>
        <taxon>metagenomes</taxon>
        <taxon>ecological metagenomes</taxon>
    </lineage>
</organism>
<gene>
    <name evidence="1" type="ORF">S01H1_41971</name>
</gene>
<dbReference type="EMBL" id="BARS01026641">
    <property type="protein sequence ID" value="GAG02907.1"/>
    <property type="molecule type" value="Genomic_DNA"/>
</dbReference>
<proteinExistence type="predicted"/>
<protein>
    <submittedName>
        <fullName evidence="1">Uncharacterized protein</fullName>
    </submittedName>
</protein>
<comment type="caution">
    <text evidence="1">The sequence shown here is derived from an EMBL/GenBank/DDBJ whole genome shotgun (WGS) entry which is preliminary data.</text>
</comment>
<feature type="non-terminal residue" evidence="1">
    <location>
        <position position="1"/>
    </location>
</feature>